<sequence>MLSHLLENSWWPLLISVSSGLMMISILEMFTWGISLNLFFFLFIWLCVFYTWLRDMNRESDLLGTHTRLVISGLKWGLVWFLFSEVWFFFGIFWSFFHSSFSPLSGGMWSWPYIGIDTIPPFQVPLLNTLILLFSGATATLSHQEILSSKPSVWLLISSFLGFYFLMLQVFEYSVASFSFSSGVYGSLFFMGTGFHGFHVCLGMLMLMISSLRMLQNKITANHHFGLEFSLWYWHFVDVVWLFFVHLSLYVKKMIL</sequence>
<feature type="transmembrane region" description="Helical" evidence="9">
    <location>
        <begin position="153"/>
        <end position="171"/>
    </location>
</feature>
<dbReference type="InterPro" id="IPR024791">
    <property type="entry name" value="Cyt_c/ubiquinol_Oxase_su3"/>
</dbReference>
<feature type="transmembrane region" description="Helical" evidence="9">
    <location>
        <begin position="183"/>
        <end position="210"/>
    </location>
</feature>
<proteinExistence type="inferred from homology"/>
<geneLocation type="mitochondrion" evidence="11"/>
<evidence type="ECO:0000256" key="6">
    <source>
        <dbReference type="ARBA" id="ARBA00022989"/>
    </source>
</evidence>
<evidence type="ECO:0000256" key="4">
    <source>
        <dbReference type="ARBA" id="ARBA00022692"/>
    </source>
</evidence>
<dbReference type="Gene3D" id="1.10.287.70">
    <property type="match status" value="1"/>
</dbReference>
<feature type="domain" description="Heme-copper oxidase subunit III family profile" evidence="10">
    <location>
        <begin position="1"/>
        <end position="253"/>
    </location>
</feature>
<keyword evidence="6 9" id="KW-1133">Transmembrane helix</keyword>
<evidence type="ECO:0000256" key="3">
    <source>
        <dbReference type="ARBA" id="ARBA00015944"/>
    </source>
</evidence>
<evidence type="ECO:0000256" key="5">
    <source>
        <dbReference type="ARBA" id="ARBA00022967"/>
    </source>
</evidence>
<dbReference type="GO" id="GO:0006123">
    <property type="term" value="P:mitochondrial electron transport, cytochrome c to oxygen"/>
    <property type="evidence" value="ECO:0007669"/>
    <property type="project" value="TreeGrafter"/>
</dbReference>
<feature type="transmembrane region" description="Helical" evidence="9">
    <location>
        <begin position="122"/>
        <end position="141"/>
    </location>
</feature>
<comment type="similarity">
    <text evidence="2 8">Belongs to the cytochrome c oxidase subunit 3 family.</text>
</comment>
<dbReference type="InterPro" id="IPR013833">
    <property type="entry name" value="Cyt_c_oxidase_su3_a-hlx"/>
</dbReference>
<dbReference type="InterPro" id="IPR033945">
    <property type="entry name" value="Cyt_c_oxase_su3_dom"/>
</dbReference>
<dbReference type="PROSITE" id="PS50253">
    <property type="entry name" value="COX3"/>
    <property type="match status" value="1"/>
</dbReference>
<dbReference type="CDD" id="cd01665">
    <property type="entry name" value="Cyt_c_Oxidase_III"/>
    <property type="match status" value="1"/>
</dbReference>
<reference evidence="11" key="1">
    <citation type="journal article" date="2017" name="Sci. Rep.">
        <title>Mitochondrial genome diversity in dagger and needle nematodes (Nematoda: Longidoridae).</title>
        <authorList>
            <person name="Palomares-Rius J.E."/>
            <person name="Cantalapiedra-Navarrete C."/>
            <person name="Archidona-Yuste A."/>
            <person name="Blok V.C."/>
            <person name="Castillo P."/>
        </authorList>
    </citation>
    <scope>NUCLEOTIDE SEQUENCE</scope>
    <source>
        <strain evidence="11">IAS</strain>
    </source>
</reference>
<protein>
    <recommendedName>
        <fullName evidence="3 8">Cytochrome c oxidase subunit 3</fullName>
    </recommendedName>
</protein>
<comment type="subcellular location">
    <subcellularLocation>
        <location evidence="1">Membrane</location>
        <topology evidence="1">Multi-pass membrane protein</topology>
    </subcellularLocation>
</comment>
<dbReference type="PANTHER" id="PTHR11403">
    <property type="entry name" value="CYTOCHROME C OXIDASE SUBUNIT III"/>
    <property type="match status" value="1"/>
</dbReference>
<evidence type="ECO:0000259" key="10">
    <source>
        <dbReference type="PROSITE" id="PS50253"/>
    </source>
</evidence>
<dbReference type="RefSeq" id="YP_009346456.1">
    <property type="nucleotide sequence ID" value="NC_033870.1"/>
</dbReference>
<evidence type="ECO:0000256" key="1">
    <source>
        <dbReference type="ARBA" id="ARBA00004141"/>
    </source>
</evidence>
<feature type="transmembrane region" description="Helical" evidence="9">
    <location>
        <begin position="231"/>
        <end position="251"/>
    </location>
</feature>
<evidence type="ECO:0000256" key="9">
    <source>
        <dbReference type="SAM" id="Phobius"/>
    </source>
</evidence>
<feature type="transmembrane region" description="Helical" evidence="9">
    <location>
        <begin position="33"/>
        <end position="53"/>
    </location>
</feature>
<gene>
    <name evidence="11" type="primary">COX3</name>
</gene>
<dbReference type="EMBL" id="KU746821">
    <property type="protein sequence ID" value="AOT84267.1"/>
    <property type="molecule type" value="Genomic_DNA"/>
</dbReference>
<keyword evidence="5" id="KW-1278">Translocase</keyword>
<evidence type="ECO:0000256" key="8">
    <source>
        <dbReference type="RuleBase" id="RU003375"/>
    </source>
</evidence>
<dbReference type="SUPFAM" id="SSF81452">
    <property type="entry name" value="Cytochrome c oxidase subunit III-like"/>
    <property type="match status" value="1"/>
</dbReference>
<keyword evidence="7 9" id="KW-0472">Membrane</keyword>
<dbReference type="Gene3D" id="1.20.120.80">
    <property type="entry name" value="Cytochrome c oxidase, subunit III, four-helix bundle"/>
    <property type="match status" value="1"/>
</dbReference>
<dbReference type="PANTHER" id="PTHR11403:SF7">
    <property type="entry name" value="CYTOCHROME C OXIDASE SUBUNIT 3"/>
    <property type="match status" value="1"/>
</dbReference>
<evidence type="ECO:0000256" key="2">
    <source>
        <dbReference type="ARBA" id="ARBA00010581"/>
    </source>
</evidence>
<accession>A0A1P8C783</accession>
<dbReference type="InterPro" id="IPR035973">
    <property type="entry name" value="Cyt_c_oxidase_su3-like_sf"/>
</dbReference>
<name>A0A1P8C783_9BILA</name>
<keyword evidence="8 11" id="KW-0496">Mitochondrion</keyword>
<feature type="transmembrane region" description="Helical" evidence="9">
    <location>
        <begin position="74"/>
        <end position="97"/>
    </location>
</feature>
<keyword evidence="4 8" id="KW-0812">Transmembrane</keyword>
<dbReference type="GeneID" id="31080160"/>
<dbReference type="GO" id="GO:0005739">
    <property type="term" value="C:mitochondrion"/>
    <property type="evidence" value="ECO:0007669"/>
    <property type="project" value="TreeGrafter"/>
</dbReference>
<comment type="function">
    <text evidence="8">Component of the cytochrome c oxidase, the last enzyme in the mitochondrial electron transport chain which drives oxidative phosphorylation. The respiratory chain contains 3 multisubunit complexes succinate dehydrogenase (complex II, CII), ubiquinol-cytochrome c oxidoreductase (cytochrome b-c1 complex, complex III, CIII) and cytochrome c oxidase (complex IV, CIV), that cooperate to transfer electrons derived from NADH and succinate to molecular oxygen, creating an electrochemical gradient over the inner membrane that drives transmembrane transport and the ATP synthase. Cytochrome c oxidase is the component of the respiratory chain that catalyzes the reduction of oxygen to water. Electrons originating from reduced cytochrome c in the intermembrane space (IMS) are transferred via the dinuclear copper A center (CU(A)) of subunit 2 and heme A of subunit 1 to the active site in subunit 1, a binuclear center (BNC) formed by heme A3 and copper B (CU(B)). The BNC reduces molecular oxygen to 2 water molecules using 4 electrons from cytochrome c in the IMS and 4 protons from the mitochondrial matrix.</text>
</comment>
<evidence type="ECO:0000313" key="11">
    <source>
        <dbReference type="EMBL" id="AOT84267.1"/>
    </source>
</evidence>
<dbReference type="GO" id="GO:0016020">
    <property type="term" value="C:membrane"/>
    <property type="evidence" value="ECO:0007669"/>
    <property type="project" value="UniProtKB-SubCell"/>
</dbReference>
<dbReference type="CTD" id="4514"/>
<evidence type="ECO:0000256" key="7">
    <source>
        <dbReference type="ARBA" id="ARBA00023136"/>
    </source>
</evidence>
<dbReference type="AlphaFoldDB" id="A0A1P8C783"/>
<dbReference type="InterPro" id="IPR000298">
    <property type="entry name" value="Cyt_c_oxidase-like_su3"/>
</dbReference>
<dbReference type="GO" id="GO:0004129">
    <property type="term" value="F:cytochrome-c oxidase activity"/>
    <property type="evidence" value="ECO:0007669"/>
    <property type="project" value="InterPro"/>
</dbReference>
<organism evidence="11">
    <name type="scientific">Xiphinema pachtaicum</name>
    <dbReference type="NCBI Taxonomy" id="260251"/>
    <lineage>
        <taxon>Eukaryota</taxon>
        <taxon>Metazoa</taxon>
        <taxon>Ecdysozoa</taxon>
        <taxon>Nematoda</taxon>
        <taxon>Enoplea</taxon>
        <taxon>Dorylaimia</taxon>
        <taxon>Dorylaimida</taxon>
        <taxon>Dorylaimina</taxon>
        <taxon>Longidoroidea</taxon>
        <taxon>Longidoridae</taxon>
        <taxon>Xiphinema</taxon>
    </lineage>
</organism>
<dbReference type="Pfam" id="PF00510">
    <property type="entry name" value="COX3"/>
    <property type="match status" value="1"/>
</dbReference>